<reference evidence="1 2" key="1">
    <citation type="submission" date="2024-01" db="EMBL/GenBank/DDBJ databases">
        <title>Genome assemblies of Stephania.</title>
        <authorList>
            <person name="Yang L."/>
        </authorList>
    </citation>
    <scope>NUCLEOTIDE SEQUENCE [LARGE SCALE GENOMIC DNA]</scope>
    <source>
        <strain evidence="1">QJT</strain>
        <tissue evidence="1">Leaf</tissue>
    </source>
</reference>
<dbReference type="GO" id="GO:0003735">
    <property type="term" value="F:structural constituent of ribosome"/>
    <property type="evidence" value="ECO:0007669"/>
    <property type="project" value="InterPro"/>
</dbReference>
<evidence type="ECO:0000313" key="1">
    <source>
        <dbReference type="EMBL" id="KAK9096177.1"/>
    </source>
</evidence>
<dbReference type="PANTHER" id="PTHR45987:SF6">
    <property type="entry name" value="RIBOSOMAL PROTEIN L12_ ATP-DEPENDENT CLP PROTEASE ADAPTOR PROTEIN CLPS FAMILY PROTEIN"/>
    <property type="match status" value="1"/>
</dbReference>
<gene>
    <name evidence="1" type="ORF">Sjap_021674</name>
</gene>
<dbReference type="Proteomes" id="UP001417504">
    <property type="component" value="Unassembled WGS sequence"/>
</dbReference>
<dbReference type="AlphaFoldDB" id="A0AAP0HT20"/>
<dbReference type="GO" id="GO:0005840">
    <property type="term" value="C:ribosome"/>
    <property type="evidence" value="ECO:0007669"/>
    <property type="project" value="InterPro"/>
</dbReference>
<proteinExistence type="predicted"/>
<comment type="caution">
    <text evidence="1">The sequence shown here is derived from an EMBL/GenBank/DDBJ whole genome shotgun (WGS) entry which is preliminary data.</text>
</comment>
<dbReference type="GO" id="GO:0003729">
    <property type="term" value="F:mRNA binding"/>
    <property type="evidence" value="ECO:0007669"/>
    <property type="project" value="TreeGrafter"/>
</dbReference>
<dbReference type="GO" id="GO:0006412">
    <property type="term" value="P:translation"/>
    <property type="evidence" value="ECO:0007669"/>
    <property type="project" value="InterPro"/>
</dbReference>
<dbReference type="InterPro" id="IPR000206">
    <property type="entry name" value="Ribosomal_bL12"/>
</dbReference>
<keyword evidence="2" id="KW-1185">Reference proteome</keyword>
<organism evidence="1 2">
    <name type="scientific">Stephania japonica</name>
    <dbReference type="NCBI Taxonomy" id="461633"/>
    <lineage>
        <taxon>Eukaryota</taxon>
        <taxon>Viridiplantae</taxon>
        <taxon>Streptophyta</taxon>
        <taxon>Embryophyta</taxon>
        <taxon>Tracheophyta</taxon>
        <taxon>Spermatophyta</taxon>
        <taxon>Magnoliopsida</taxon>
        <taxon>Ranunculales</taxon>
        <taxon>Menispermaceae</taxon>
        <taxon>Menispermoideae</taxon>
        <taxon>Cissampelideae</taxon>
        <taxon>Stephania</taxon>
    </lineage>
</organism>
<dbReference type="EMBL" id="JBBNAE010000009">
    <property type="protein sequence ID" value="KAK9096177.1"/>
    <property type="molecule type" value="Genomic_DNA"/>
</dbReference>
<name>A0AAP0HT20_9MAGN</name>
<evidence type="ECO:0000313" key="2">
    <source>
        <dbReference type="Proteomes" id="UP001417504"/>
    </source>
</evidence>
<accession>A0AAP0HT20</accession>
<protein>
    <submittedName>
        <fullName evidence="1">Uncharacterized protein</fullName>
    </submittedName>
</protein>
<dbReference type="PANTHER" id="PTHR45987">
    <property type="entry name" value="39S RIBOSOMAL PROTEIN L12"/>
    <property type="match status" value="1"/>
</dbReference>
<sequence length="205" mass="22694">MFFLDAVCKEMKVQNTARIVKSFHSLPLHGILLSLGDYIMKLLSFLRPLRCPPILLEKTGPLQCRLFQSAFVPRDLEIKPKRFKYPAFYDPYGPKPPPTDKIVKLVELIVALPPEERKQIGPALRERLRQVLLQEISSDGMCLGPQAAASASLAKTEETTQEKTIVVTLEKVDAAVKIKAIKEVRASTSLGLGANDLIDKDASAA</sequence>